<evidence type="ECO:0000313" key="1">
    <source>
        <dbReference type="EMBL" id="CDX01322.1"/>
    </source>
</evidence>
<dbReference type="EMBL" id="LK996017">
    <property type="protein sequence ID" value="CDX01322.1"/>
    <property type="molecule type" value="Genomic_DNA"/>
</dbReference>
<dbReference type="EMBL" id="LK996017">
    <property type="protein sequence ID" value="CDX02157.1"/>
    <property type="molecule type" value="Genomic_DNA"/>
</dbReference>
<organism evidence="1">
    <name type="scientific">Desulfitobacterium hafniense</name>
    <name type="common">Desulfitobacterium frappieri</name>
    <dbReference type="NCBI Taxonomy" id="49338"/>
    <lineage>
        <taxon>Bacteria</taxon>
        <taxon>Bacillati</taxon>
        <taxon>Bacillota</taxon>
        <taxon>Clostridia</taxon>
        <taxon>Eubacteriales</taxon>
        <taxon>Desulfitobacteriaceae</taxon>
        <taxon>Desulfitobacterium</taxon>
    </lineage>
</organism>
<accession>A0A098AYY0</accession>
<sequence>MYDKNLIRNAKKAIISDGNYTWDITLPITEEELSSVVKKIQGDTEGSHSSLRVKIFNQNRIINDFCFDNKGLLLDGDISGPYHKEIESFFLRYYLTAERLKAIEGLSYDSPQKVIQSAYNNDTPFYVFLPYSEEGIRYNPRDSWEYADRPLIPARYIIDGDWFAGGF</sequence>
<gene>
    <name evidence="1" type="ORF">DPCES_1435</name>
    <name evidence="2" type="ORF">DPCES_2270</name>
</gene>
<proteinExistence type="predicted"/>
<protein>
    <submittedName>
        <fullName evidence="1">Uncharacterized protein</fullName>
    </submittedName>
</protein>
<name>A0A098AYY0_DESHA</name>
<dbReference type="PATRIC" id="fig|49338.4.peg.1545"/>
<reference evidence="1" key="1">
    <citation type="submission" date="2014-07" db="EMBL/GenBank/DDBJ databases">
        <authorList>
            <person name="Hornung V.Bastian."/>
        </authorList>
    </citation>
    <scope>NUCLEOTIDE SEQUENCE</scope>
    <source>
        <strain evidence="1">PCE-S</strain>
    </source>
</reference>
<evidence type="ECO:0000313" key="2">
    <source>
        <dbReference type="EMBL" id="CDX02157.1"/>
    </source>
</evidence>
<dbReference type="RefSeq" id="WP_208925489.1">
    <property type="nucleotide sequence ID" value="NZ_LK996017.1"/>
</dbReference>
<dbReference type="AlphaFoldDB" id="A0A098AYY0"/>